<keyword evidence="3 6" id="KW-1133">Transmembrane helix</keyword>
<dbReference type="KEGG" id="sgn:SGRA_0541"/>
<evidence type="ECO:0000256" key="3">
    <source>
        <dbReference type="ARBA" id="ARBA00022989"/>
    </source>
</evidence>
<evidence type="ECO:0000256" key="1">
    <source>
        <dbReference type="ARBA" id="ARBA00004141"/>
    </source>
</evidence>
<feature type="compositionally biased region" description="Basic and acidic residues" evidence="5">
    <location>
        <begin position="152"/>
        <end position="194"/>
    </location>
</feature>
<dbReference type="HOGENOM" id="CLU_076562_0_0_10"/>
<evidence type="ECO:0000256" key="6">
    <source>
        <dbReference type="SAM" id="Phobius"/>
    </source>
</evidence>
<dbReference type="RefSeq" id="WP_014373524.1">
    <property type="nucleotide sequence ID" value="NC_016940.1"/>
</dbReference>
<organism evidence="7 8">
    <name type="scientific">Saprospira grandis (strain Lewin)</name>
    <dbReference type="NCBI Taxonomy" id="984262"/>
    <lineage>
        <taxon>Bacteria</taxon>
        <taxon>Pseudomonadati</taxon>
        <taxon>Bacteroidota</taxon>
        <taxon>Saprospiria</taxon>
        <taxon>Saprospirales</taxon>
        <taxon>Saprospiraceae</taxon>
        <taxon>Saprospira</taxon>
    </lineage>
</organism>
<protein>
    <submittedName>
        <fullName evidence="7">GTPase domain-containing protein</fullName>
    </submittedName>
</protein>
<dbReference type="GO" id="GO:0016020">
    <property type="term" value="C:membrane"/>
    <property type="evidence" value="ECO:0007669"/>
    <property type="project" value="UniProtKB-SubCell"/>
</dbReference>
<reference evidence="7 8" key="1">
    <citation type="journal article" date="2012" name="Stand. Genomic Sci.">
        <title>Complete genome sequencing and analysis of Saprospira grandis str. Lewin, a predatory marine bacterium.</title>
        <authorList>
            <person name="Saw J.H."/>
            <person name="Yuryev A."/>
            <person name="Kanbe M."/>
            <person name="Hou S."/>
            <person name="Young A.G."/>
            <person name="Aizawa S."/>
            <person name="Alam M."/>
        </authorList>
    </citation>
    <scope>NUCLEOTIDE SEQUENCE [LARGE SCALE GENOMIC DNA]</scope>
    <source>
        <strain evidence="7 8">Lewin</strain>
    </source>
</reference>
<feature type="region of interest" description="Disordered" evidence="5">
    <location>
        <begin position="152"/>
        <end position="204"/>
    </location>
</feature>
<evidence type="ECO:0000313" key="7">
    <source>
        <dbReference type="EMBL" id="AFC23280.1"/>
    </source>
</evidence>
<dbReference type="AlphaFoldDB" id="H6KYZ6"/>
<proteinExistence type="predicted"/>
<dbReference type="InterPro" id="IPR021147">
    <property type="entry name" value="DUF697"/>
</dbReference>
<evidence type="ECO:0000313" key="8">
    <source>
        <dbReference type="Proteomes" id="UP000007519"/>
    </source>
</evidence>
<keyword evidence="4 6" id="KW-0472">Membrane</keyword>
<dbReference type="eggNOG" id="COG3597">
    <property type="taxonomic scope" value="Bacteria"/>
</dbReference>
<dbReference type="Proteomes" id="UP000007519">
    <property type="component" value="Chromosome"/>
</dbReference>
<dbReference type="OrthoDB" id="980719at2"/>
<evidence type="ECO:0000256" key="4">
    <source>
        <dbReference type="ARBA" id="ARBA00023136"/>
    </source>
</evidence>
<dbReference type="STRING" id="984262.SGRA_0541"/>
<gene>
    <name evidence="7" type="ordered locus">SGRA_0541</name>
</gene>
<dbReference type="Pfam" id="PF05128">
    <property type="entry name" value="DUF697"/>
    <property type="match status" value="1"/>
</dbReference>
<evidence type="ECO:0000256" key="5">
    <source>
        <dbReference type="SAM" id="MobiDB-lite"/>
    </source>
</evidence>
<keyword evidence="8" id="KW-1185">Reference proteome</keyword>
<feature type="transmembrane region" description="Helical" evidence="6">
    <location>
        <begin position="21"/>
        <end position="43"/>
    </location>
</feature>
<accession>H6KYZ6</accession>
<evidence type="ECO:0000256" key="2">
    <source>
        <dbReference type="ARBA" id="ARBA00022692"/>
    </source>
</evidence>
<comment type="subcellular location">
    <subcellularLocation>
        <location evidence="1">Membrane</location>
        <topology evidence="1">Multi-pass membrane protein</topology>
    </subcellularLocation>
</comment>
<dbReference type="EMBL" id="CP002831">
    <property type="protein sequence ID" value="AFC23280.1"/>
    <property type="molecule type" value="Genomic_DNA"/>
</dbReference>
<name>H6KYZ6_SAPGL</name>
<sequence>MSNNNGKDRAQKAERTIRAHVMWSMGAGFIPFPVADFLAVAAVQLDMIRSISNIYEVDFKETEGKALITSITGSGLSKVGANALIKLIPGVGSALGGASMSVMSAASTYALGQVFKQHFESGGNLMDFDSDRFKRYYNEQFEKGKKVAEDIRKEEKTKEETPKAEEAAKEESVEEKARTVEVEVELEAEKETPKTTEAPANDGNELIVKKLKELAELKEMGVIDENEFREMKGRLIQNFYKG</sequence>
<keyword evidence="2 6" id="KW-0812">Transmembrane</keyword>